<dbReference type="GO" id="GO:0009103">
    <property type="term" value="P:lipopolysaccharide biosynthetic process"/>
    <property type="evidence" value="ECO:0007669"/>
    <property type="project" value="UniProtKB-ARBA"/>
</dbReference>
<evidence type="ECO:0000256" key="4">
    <source>
        <dbReference type="ARBA" id="ARBA00022679"/>
    </source>
</evidence>
<feature type="transmembrane region" description="Helical" evidence="8">
    <location>
        <begin position="115"/>
        <end position="132"/>
    </location>
</feature>
<dbReference type="Pfam" id="PF13231">
    <property type="entry name" value="PMT_2"/>
    <property type="match status" value="1"/>
</dbReference>
<feature type="transmembrane region" description="Helical" evidence="8">
    <location>
        <begin position="161"/>
        <end position="179"/>
    </location>
</feature>
<feature type="transmembrane region" description="Helical" evidence="8">
    <location>
        <begin position="281"/>
        <end position="303"/>
    </location>
</feature>
<gene>
    <name evidence="10" type="ORF">DKB62_11900</name>
</gene>
<feature type="transmembrane region" description="Helical" evidence="8">
    <location>
        <begin position="382"/>
        <end position="402"/>
    </location>
</feature>
<dbReference type="AlphaFoldDB" id="A0A346B264"/>
<feature type="transmembrane region" description="Helical" evidence="8">
    <location>
        <begin position="185"/>
        <end position="218"/>
    </location>
</feature>
<keyword evidence="4 10" id="KW-0808">Transferase</keyword>
<dbReference type="EMBL" id="CP029462">
    <property type="protein sequence ID" value="AXL22207.1"/>
    <property type="molecule type" value="Genomic_DNA"/>
</dbReference>
<dbReference type="Proteomes" id="UP000254337">
    <property type="component" value="Chromosome"/>
</dbReference>
<dbReference type="InterPro" id="IPR038731">
    <property type="entry name" value="RgtA/B/C-like"/>
</dbReference>
<feature type="transmembrane region" description="Helical" evidence="8">
    <location>
        <begin position="331"/>
        <end position="350"/>
    </location>
</feature>
<feature type="transmembrane region" description="Helical" evidence="8">
    <location>
        <begin position="356"/>
        <end position="375"/>
    </location>
</feature>
<accession>A0A346B264</accession>
<evidence type="ECO:0000313" key="10">
    <source>
        <dbReference type="EMBL" id="AXL22207.1"/>
    </source>
</evidence>
<dbReference type="GO" id="GO:0005886">
    <property type="term" value="C:plasma membrane"/>
    <property type="evidence" value="ECO:0007669"/>
    <property type="project" value="UniProtKB-SubCell"/>
</dbReference>
<sequence length="521" mass="58710">MECLHRSEERLLNAAPAVAPNLLQRLLDDIGYVPILLAAAVLVCFTGNALIKITDPVESNYALTAMEMLQAGDYVSPRIFGNYWYDKPVLFYWELMAAFSLFGTTEFAARFFSSVFGLIGVVMAYGFASRLYDKKTGFVAALVLVTSLEYFYLSHAVITDMTLFVFFSATLMLFYLAYSEGRPRLYYGAYACAALAVLTKGPVGLVLPGLIIVLFLLWRRDFKSVFLHIKLGSGLLLFFVIAGLWYVPMYMMHGGDFISQFIGVHNVLRATVSEHPKDNVWYYYTVVFLLGFFPWVFTLPLAAKKYKPVHKLRACLRTGGLAGLRRMADSLSMKEQFLVTWAVVVFVFYQCMATKYMTYTFPYMIPVAIAFAAYLRHHERLVAVLTTVGVAFYLIVTLFVAVPLCREASAYDAAQAVQRMADGRTCVAVYGGRYPVSLAYYSGYDAKRLKWADEIEDSLPGGINWNAKNIMPFMAIEDLAQHDHVVLLVHENEDANFHKAGIPGDWVGVKKAGRWLIYENQ</sequence>
<dbReference type="InterPro" id="IPR050297">
    <property type="entry name" value="LipidA_mod_glycosyltrf_83"/>
</dbReference>
<dbReference type="KEGG" id="meg:DKB62_11900"/>
<dbReference type="GO" id="GO:0010041">
    <property type="term" value="P:response to iron(III) ion"/>
    <property type="evidence" value="ECO:0007669"/>
    <property type="project" value="TreeGrafter"/>
</dbReference>
<feature type="transmembrane region" description="Helical" evidence="8">
    <location>
        <begin position="30"/>
        <end position="51"/>
    </location>
</feature>
<evidence type="ECO:0000256" key="2">
    <source>
        <dbReference type="ARBA" id="ARBA00022475"/>
    </source>
</evidence>
<keyword evidence="11" id="KW-1185">Reference proteome</keyword>
<keyword evidence="7 8" id="KW-0472">Membrane</keyword>
<organism evidence="10 11">
    <name type="scientific">Megasphaera stantonii</name>
    <dbReference type="NCBI Taxonomy" id="2144175"/>
    <lineage>
        <taxon>Bacteria</taxon>
        <taxon>Bacillati</taxon>
        <taxon>Bacillota</taxon>
        <taxon>Negativicutes</taxon>
        <taxon>Veillonellales</taxon>
        <taxon>Veillonellaceae</taxon>
        <taxon>Megasphaera</taxon>
    </lineage>
</organism>
<dbReference type="RefSeq" id="WP_107195724.1">
    <property type="nucleotide sequence ID" value="NZ_CP029462.1"/>
</dbReference>
<feature type="domain" description="Glycosyltransferase RgtA/B/C/D-like" evidence="9">
    <location>
        <begin position="86"/>
        <end position="240"/>
    </location>
</feature>
<dbReference type="GO" id="GO:0016763">
    <property type="term" value="F:pentosyltransferase activity"/>
    <property type="evidence" value="ECO:0007669"/>
    <property type="project" value="TreeGrafter"/>
</dbReference>
<comment type="subcellular location">
    <subcellularLocation>
        <location evidence="1">Cell membrane</location>
        <topology evidence="1">Multi-pass membrane protein</topology>
    </subcellularLocation>
</comment>
<evidence type="ECO:0000256" key="8">
    <source>
        <dbReference type="SAM" id="Phobius"/>
    </source>
</evidence>
<evidence type="ECO:0000313" key="11">
    <source>
        <dbReference type="Proteomes" id="UP000254337"/>
    </source>
</evidence>
<evidence type="ECO:0000256" key="7">
    <source>
        <dbReference type="ARBA" id="ARBA00023136"/>
    </source>
</evidence>
<dbReference type="OrthoDB" id="9775035at2"/>
<keyword evidence="5 8" id="KW-0812">Transmembrane</keyword>
<feature type="transmembrane region" description="Helical" evidence="8">
    <location>
        <begin position="225"/>
        <end position="247"/>
    </location>
</feature>
<keyword evidence="6 8" id="KW-1133">Transmembrane helix</keyword>
<evidence type="ECO:0000256" key="1">
    <source>
        <dbReference type="ARBA" id="ARBA00004651"/>
    </source>
</evidence>
<evidence type="ECO:0000259" key="9">
    <source>
        <dbReference type="Pfam" id="PF13231"/>
    </source>
</evidence>
<dbReference type="PANTHER" id="PTHR33908:SF3">
    <property type="entry name" value="UNDECAPRENYL PHOSPHATE-ALPHA-4-AMINO-4-DEOXY-L-ARABINOSE ARABINOSYL TRANSFERASE"/>
    <property type="match status" value="1"/>
</dbReference>
<evidence type="ECO:0000256" key="6">
    <source>
        <dbReference type="ARBA" id="ARBA00022989"/>
    </source>
</evidence>
<reference evidence="10 11" key="1">
    <citation type="submission" date="2018-05" db="EMBL/GenBank/DDBJ databases">
        <title>Complete genome sequence of Megasphaera sp. AJH120T, isolated from the ceca of a chicken.</title>
        <authorList>
            <person name="Maki J."/>
            <person name="Looft T."/>
        </authorList>
    </citation>
    <scope>NUCLEOTIDE SEQUENCE [LARGE SCALE GENOMIC DNA]</scope>
    <source>
        <strain evidence="10 11">AJH120</strain>
    </source>
</reference>
<proteinExistence type="predicted"/>
<keyword evidence="3" id="KW-0328">Glycosyltransferase</keyword>
<protein>
    <submittedName>
        <fullName evidence="10">Glycosyltransferase family 39 protein</fullName>
    </submittedName>
</protein>
<dbReference type="PANTHER" id="PTHR33908">
    <property type="entry name" value="MANNOSYLTRANSFERASE YKCB-RELATED"/>
    <property type="match status" value="1"/>
</dbReference>
<evidence type="ECO:0000256" key="5">
    <source>
        <dbReference type="ARBA" id="ARBA00022692"/>
    </source>
</evidence>
<name>A0A346B264_9FIRM</name>
<evidence type="ECO:0000256" key="3">
    <source>
        <dbReference type="ARBA" id="ARBA00022676"/>
    </source>
</evidence>
<keyword evidence="2" id="KW-1003">Cell membrane</keyword>